<evidence type="ECO:0000256" key="3">
    <source>
        <dbReference type="ARBA" id="ARBA00023119"/>
    </source>
</evidence>
<keyword evidence="3" id="KW-0176">Collagen</keyword>
<proteinExistence type="predicted"/>
<keyword evidence="6" id="KW-1185">Reference proteome</keyword>
<reference evidence="5 6" key="1">
    <citation type="submission" date="2020-06" db="EMBL/GenBank/DDBJ databases">
        <authorList>
            <consortium name="Wellcome Sanger Institute Data Sharing"/>
        </authorList>
    </citation>
    <scope>NUCLEOTIDE SEQUENCE [LARGE SCALE GENOMIC DNA]</scope>
</reference>
<dbReference type="Gene3D" id="2.60.120.1000">
    <property type="match status" value="1"/>
</dbReference>
<evidence type="ECO:0000256" key="1">
    <source>
        <dbReference type="ARBA" id="ARBA00004613"/>
    </source>
</evidence>
<dbReference type="GO" id="GO:0005201">
    <property type="term" value="F:extracellular matrix structural constituent"/>
    <property type="evidence" value="ECO:0007669"/>
    <property type="project" value="InterPro"/>
</dbReference>
<evidence type="ECO:0000256" key="2">
    <source>
        <dbReference type="ARBA" id="ARBA00022525"/>
    </source>
</evidence>
<comment type="subcellular location">
    <subcellularLocation>
        <location evidence="1">Secreted</location>
    </subcellularLocation>
</comment>
<protein>
    <recommendedName>
        <fullName evidence="4">Fibrillar collagen NC1 domain-containing protein</fullName>
    </recommendedName>
</protein>
<name>A0AAY4CHS0_9TELE</name>
<evidence type="ECO:0000313" key="5">
    <source>
        <dbReference type="Ensembl" id="ENSDCDP00010032745.1"/>
    </source>
</evidence>
<keyword evidence="2" id="KW-0964">Secreted</keyword>
<reference evidence="5" key="2">
    <citation type="submission" date="2025-08" db="UniProtKB">
        <authorList>
            <consortium name="Ensembl"/>
        </authorList>
    </citation>
    <scope>IDENTIFICATION</scope>
</reference>
<dbReference type="PROSITE" id="PS51461">
    <property type="entry name" value="NC1_FIB"/>
    <property type="match status" value="1"/>
</dbReference>
<dbReference type="Ensembl" id="ENSDCDT00010040629.1">
    <property type="protein sequence ID" value="ENSDCDP00010032745.1"/>
    <property type="gene ID" value="ENSDCDG00010020966.1"/>
</dbReference>
<dbReference type="GeneTree" id="ENSGT00940000162727"/>
<feature type="domain" description="Fibrillar collagen NC1" evidence="4">
    <location>
        <begin position="1"/>
        <end position="112"/>
    </location>
</feature>
<dbReference type="Proteomes" id="UP000694580">
    <property type="component" value="Chromosome 11"/>
</dbReference>
<evidence type="ECO:0000313" key="6">
    <source>
        <dbReference type="Proteomes" id="UP000694580"/>
    </source>
</evidence>
<accession>A0AAY4CHS0</accession>
<dbReference type="AlphaFoldDB" id="A0AAY4CHS0"/>
<dbReference type="InterPro" id="IPR000885">
    <property type="entry name" value="Fib_collagen_C"/>
</dbReference>
<reference evidence="5" key="3">
    <citation type="submission" date="2025-09" db="UniProtKB">
        <authorList>
            <consortium name="Ensembl"/>
        </authorList>
    </citation>
    <scope>IDENTIFICATION</scope>
</reference>
<dbReference type="GO" id="GO:0005581">
    <property type="term" value="C:collagen trimer"/>
    <property type="evidence" value="ECO:0007669"/>
    <property type="project" value="UniProtKB-KW"/>
</dbReference>
<evidence type="ECO:0000259" key="4">
    <source>
        <dbReference type="PROSITE" id="PS51461"/>
    </source>
</evidence>
<dbReference type="Pfam" id="PF01410">
    <property type="entry name" value="COLFI"/>
    <property type="match status" value="1"/>
</dbReference>
<sequence length="112" mass="12696">MNFLHLLSYEAIQHITIHCLNVPVWTTSISKKTSPNSVRFKAWNGQIVEAGGVVAPKILRDDCWLTDGQWHQAQFMFQTQDTGLLPIVDVYNFPTTKPGSHYHLEVGPVCFL</sequence>
<organism evidence="5 6">
    <name type="scientific">Denticeps clupeoides</name>
    <name type="common">denticle herring</name>
    <dbReference type="NCBI Taxonomy" id="299321"/>
    <lineage>
        <taxon>Eukaryota</taxon>
        <taxon>Metazoa</taxon>
        <taxon>Chordata</taxon>
        <taxon>Craniata</taxon>
        <taxon>Vertebrata</taxon>
        <taxon>Euteleostomi</taxon>
        <taxon>Actinopterygii</taxon>
        <taxon>Neopterygii</taxon>
        <taxon>Teleostei</taxon>
        <taxon>Clupei</taxon>
        <taxon>Clupeiformes</taxon>
        <taxon>Denticipitoidei</taxon>
        <taxon>Denticipitidae</taxon>
        <taxon>Denticeps</taxon>
    </lineage>
</organism>
<dbReference type="GO" id="GO:0005576">
    <property type="term" value="C:extracellular region"/>
    <property type="evidence" value="ECO:0007669"/>
    <property type="project" value="UniProtKB-SubCell"/>
</dbReference>